<dbReference type="OrthoDB" id="499075at2"/>
<dbReference type="InterPro" id="IPR014043">
    <property type="entry name" value="Acyl_transferase_dom"/>
</dbReference>
<proteinExistence type="inferred from homology"/>
<dbReference type="InterPro" id="IPR016039">
    <property type="entry name" value="Thiolase-like"/>
</dbReference>
<gene>
    <name evidence="3" type="ORF">CK510_01210</name>
</gene>
<dbReference type="Pfam" id="PF02801">
    <property type="entry name" value="Ketoacyl-synt_C"/>
    <property type="match status" value="2"/>
</dbReference>
<organism evidence="3 4">
    <name type="scientific">Brunnivagina elsteri CCALA 953</name>
    <dbReference type="NCBI Taxonomy" id="987040"/>
    <lineage>
        <taxon>Bacteria</taxon>
        <taxon>Bacillati</taxon>
        <taxon>Cyanobacteriota</taxon>
        <taxon>Cyanophyceae</taxon>
        <taxon>Nostocales</taxon>
        <taxon>Calotrichaceae</taxon>
        <taxon>Brunnivagina</taxon>
    </lineage>
</organism>
<dbReference type="Proteomes" id="UP000218238">
    <property type="component" value="Unassembled WGS sequence"/>
</dbReference>
<dbReference type="RefSeq" id="WP_095719945.1">
    <property type="nucleotide sequence ID" value="NZ_NTFS01000006.1"/>
</dbReference>
<feature type="domain" description="Ketosynthase family 3 (KS3)" evidence="2">
    <location>
        <begin position="465"/>
        <end position="929"/>
    </location>
</feature>
<dbReference type="SMART" id="SM00827">
    <property type="entry name" value="PKS_AT"/>
    <property type="match status" value="1"/>
</dbReference>
<evidence type="ECO:0000259" key="2">
    <source>
        <dbReference type="PROSITE" id="PS52004"/>
    </source>
</evidence>
<dbReference type="PANTHER" id="PTHR43074:SF1">
    <property type="entry name" value="BETA-KETOACYL SYNTHASE FAMILY PROTEIN-RELATED"/>
    <property type="match status" value="1"/>
</dbReference>
<sequence length="1568" mass="172498">MEKIAIIGYSCLFPDAKNPDEFWHNLIAQKDSTSTITAEEMGIEPNIFYDPKKGKADKIYSLKGSFIRDFKFDSKGYKLPAEFLDRLDNTFKWSLYVAKQALRDCGYLTNPEILAKCGVILGTLSFPTKSSNQLFAPIYQQLLASTIRDLIQKEDFDLSTLSANGNISAHNAMISGSPAAIIAQALALSDIHCSIDAACSSPLYSIRLASHYLWTHKADIMLAGGISASDPLFVRMLFSSIQGYPENNDISRPLDKSSRGLMTAEGAGIFVLKRYSDAVRDGDRIYAVVAGNGLSNDGRGKHLLSPNSKGQVLAFERAYAEANLNPKNIDYMECHATGTLLGDTTEFNSIETFFGKHQASPLVGSAKANVGHLLTAAGSVGLIKVLLSMSKGVIPATINIKEPLGTGSNVISPKNVVRSATNWASKAPVKRAAVSAFGFGGTNAHIILEQGMTTHPTYAEEALIPTKIAIVGMDAFFGNCNGLDAFERSIYDGTQHFVPLPAERWYGVEKQADLLKQYGIEAGNLPQGAYLQNFDVDTLAYKIPPNELAKLNPQQLLLLKVADRALEDAGIKEGSNVAVLIATETEFSVHHLQQRWNLDWQVKEGLIAGEISLPAEKVAQLETVVKDGIHNPVETSEYVSYIGNIMASRISALWDLSGPTFTVAAGENSTFRVLEIAQNLLTTGEVDAVLVGAVDLAAGLENILLRNQLAPINTGTKTLSFDQKANGWNVGEGAGAVVLKRHDVAIANQERIYAVVDGISFSQQYATENNFDKLDKSLVTPNPSQVHQVCTSAFKTANIPASEVEYVEVYGSGVTQEDDAEIAGLLQAYSVGKNGLSCAIGSVKSNIGHTYTASGIASLIKTALCLYHRYIPGTPKWNGVKNPELWQGSPFYVASESRPWFLGKDAKKRVAAINGMDINGTYAHLILSEDAEQVERQSKYLHQTPFYLFPVGGSNLADLLTQLENLQNLITQDSQLAKLASQTFTIFQTKEKSAYTLAIVGRNQTELTKEIDNAVKGITKAFTTGEDWLTPLGSYFTPKPLGKDGQVAYIYPAAVNSYIGIGRNLFRLFPQVHEDTALKNLYSIVADVSRLVFPRSLNKLSNRQLENLEKQLLEDSRAIFETDMGFARLITTIIRDDFQVKPKYVFGYSLGETSMMLSTGVWSDFSQSVSALHTSPLFVDRVSGVKNAVREYWGMPTEHHTGDDSFWSTYLLMAEPDKVREALKNEHRVYLTQINTPEEVVIAGDTQGCDRVIQSLGCNAFRAPFNHAIHNEAMRSEYGEIVRINTSPAVKLPDIKFYSSAEYQPIDLECDRIAHSIGKCLSEPLDFPRLINQVYNDGARIFLETGSGNICSRWIDKTLETKPHITIPLNRRGVDDHTSIVRALAKLLSHQVPLNLAPLYSTEEVSIKPSKVNMKTVTVGGDSIIGKILTPENRQIFQNLSVEAPKVSIKVETSTFIQQEKIIKKQEKLPMKKVTNNSFSSSKHIEFEELSGVVKPEPFSPLPVATQNSETKTYRSHISQLHLEKLTANNYKVTQNHASFLNNRQEYSKQISDIIQLQLACAEHLLCE</sequence>
<dbReference type="Pfam" id="PF00109">
    <property type="entry name" value="ketoacyl-synt"/>
    <property type="match status" value="2"/>
</dbReference>
<evidence type="ECO:0000256" key="1">
    <source>
        <dbReference type="RuleBase" id="RU003694"/>
    </source>
</evidence>
<dbReference type="InterPro" id="IPR020841">
    <property type="entry name" value="PKS_Beta-ketoAc_synthase_dom"/>
</dbReference>
<evidence type="ECO:0000313" key="4">
    <source>
        <dbReference type="Proteomes" id="UP000218238"/>
    </source>
</evidence>
<feature type="domain" description="Ketosynthase family 3 (KS3)" evidence="2">
    <location>
        <begin position="1"/>
        <end position="450"/>
    </location>
</feature>
<protein>
    <submittedName>
        <fullName evidence="3">Beta-ketoacyl synthase</fullName>
    </submittedName>
</protein>
<dbReference type="SUPFAM" id="SSF53901">
    <property type="entry name" value="Thiolase-like"/>
    <property type="match status" value="3"/>
</dbReference>
<comment type="caution">
    <text evidence="3">The sequence shown here is derived from an EMBL/GenBank/DDBJ whole genome shotgun (WGS) entry which is preliminary data.</text>
</comment>
<keyword evidence="1" id="KW-0808">Transferase</keyword>
<dbReference type="Gene3D" id="3.40.47.10">
    <property type="match status" value="2"/>
</dbReference>
<dbReference type="PROSITE" id="PS52004">
    <property type="entry name" value="KS3_2"/>
    <property type="match status" value="2"/>
</dbReference>
<dbReference type="InterPro" id="IPR016035">
    <property type="entry name" value="Acyl_Trfase/lysoPLipase"/>
</dbReference>
<reference evidence="3 4" key="1">
    <citation type="submission" date="2017-08" db="EMBL/GenBank/DDBJ databases">
        <title>Draft genome sequence of filamentous cyanobacterium Calothrix elsteri CCALA 953.</title>
        <authorList>
            <person name="Gagunashvili A.N."/>
            <person name="Elster J."/>
            <person name="Andresson O.S."/>
        </authorList>
    </citation>
    <scope>NUCLEOTIDE SEQUENCE [LARGE SCALE GENOMIC DNA]</scope>
    <source>
        <strain evidence="3 4">CCALA 953</strain>
    </source>
</reference>
<evidence type="ECO:0000313" key="3">
    <source>
        <dbReference type="EMBL" id="PAX60567.1"/>
    </source>
</evidence>
<comment type="similarity">
    <text evidence="1">Belongs to the thiolase-like superfamily. Beta-ketoacyl-ACP synthases family.</text>
</comment>
<dbReference type="InterPro" id="IPR014030">
    <property type="entry name" value="Ketoacyl_synth_N"/>
</dbReference>
<dbReference type="EMBL" id="NTFS01000006">
    <property type="protein sequence ID" value="PAX60567.1"/>
    <property type="molecule type" value="Genomic_DNA"/>
</dbReference>
<dbReference type="SUPFAM" id="SSF52151">
    <property type="entry name" value="FabD/lysophospholipase-like"/>
    <property type="match status" value="1"/>
</dbReference>
<keyword evidence="4" id="KW-1185">Reference proteome</keyword>
<dbReference type="InterPro" id="IPR014181">
    <property type="entry name" value="Omega3_polyunsat_FA_synth-like"/>
</dbReference>
<name>A0A2A2TQ76_9CYAN</name>
<dbReference type="NCBIfam" id="TIGR02816">
    <property type="entry name" value="pfaB_fam"/>
    <property type="match status" value="1"/>
</dbReference>
<dbReference type="Gene3D" id="3.40.366.10">
    <property type="entry name" value="Malonyl-Coenzyme A Acyl Carrier Protein, domain 2"/>
    <property type="match status" value="2"/>
</dbReference>
<dbReference type="SMART" id="SM00825">
    <property type="entry name" value="PKS_KS"/>
    <property type="match status" value="2"/>
</dbReference>
<accession>A0A2A2TQ76</accession>
<dbReference type="InterPro" id="IPR014031">
    <property type="entry name" value="Ketoacyl_synth_C"/>
</dbReference>
<dbReference type="PANTHER" id="PTHR43074">
    <property type="entry name" value="OMEGA-3 POLYUNSATURATED FATTY ACID SYNTHASE PFAB-RELATED"/>
    <property type="match status" value="1"/>
</dbReference>
<dbReference type="GO" id="GO:0016746">
    <property type="term" value="F:acyltransferase activity"/>
    <property type="evidence" value="ECO:0007669"/>
    <property type="project" value="InterPro"/>
</dbReference>
<dbReference type="CDD" id="cd00833">
    <property type="entry name" value="PKS"/>
    <property type="match status" value="2"/>
</dbReference>
<dbReference type="InterPro" id="IPR001227">
    <property type="entry name" value="Ac_transferase_dom_sf"/>
</dbReference>
<dbReference type="InterPro" id="IPR052568">
    <property type="entry name" value="PKS-FAS_Synthase"/>
</dbReference>